<evidence type="ECO:0008006" key="6">
    <source>
        <dbReference type="Google" id="ProtNLM"/>
    </source>
</evidence>
<dbReference type="PROSITE" id="PS50090">
    <property type="entry name" value="MYB_LIKE"/>
    <property type="match status" value="1"/>
</dbReference>
<dbReference type="Pfam" id="PF00249">
    <property type="entry name" value="Myb_DNA-binding"/>
    <property type="match status" value="1"/>
</dbReference>
<dbReference type="GO" id="GO:0000785">
    <property type="term" value="C:chromatin"/>
    <property type="evidence" value="ECO:0007669"/>
    <property type="project" value="TreeGrafter"/>
</dbReference>
<dbReference type="InterPro" id="IPR009057">
    <property type="entry name" value="Homeodomain-like_sf"/>
</dbReference>
<dbReference type="GO" id="GO:0006357">
    <property type="term" value="P:regulation of transcription by RNA polymerase II"/>
    <property type="evidence" value="ECO:0007669"/>
    <property type="project" value="TreeGrafter"/>
</dbReference>
<dbReference type="InterPro" id="IPR051571">
    <property type="entry name" value="N-CoR_corepressor"/>
</dbReference>
<accession>A0A7S0ZIZ0</accession>
<dbReference type="InterPro" id="IPR017884">
    <property type="entry name" value="SANT_dom"/>
</dbReference>
<dbReference type="AlphaFoldDB" id="A0A7S0ZIZ0"/>
<dbReference type="CDD" id="cd00167">
    <property type="entry name" value="SANT"/>
    <property type="match status" value="2"/>
</dbReference>
<evidence type="ECO:0000259" key="2">
    <source>
        <dbReference type="PROSITE" id="PS50090"/>
    </source>
</evidence>
<dbReference type="Gene3D" id="1.10.10.60">
    <property type="entry name" value="Homeodomain-like"/>
    <property type="match status" value="2"/>
</dbReference>
<feature type="domain" description="SANT" evidence="3">
    <location>
        <begin position="323"/>
        <end position="371"/>
    </location>
</feature>
<feature type="domain" description="SANT" evidence="3">
    <location>
        <begin position="465"/>
        <end position="517"/>
    </location>
</feature>
<name>A0A7S0ZIZ0_9RHOD</name>
<gene>
    <name evidence="5" type="ORF">TOLI1172_LOCUS7620</name>
</gene>
<organism evidence="5">
    <name type="scientific">Timspurckia oligopyrenoides</name>
    <dbReference type="NCBI Taxonomy" id="708627"/>
    <lineage>
        <taxon>Eukaryota</taxon>
        <taxon>Rhodophyta</taxon>
        <taxon>Bangiophyceae</taxon>
        <taxon>Porphyridiales</taxon>
        <taxon>Porphyridiaceae</taxon>
        <taxon>Timspurckia</taxon>
    </lineage>
</organism>
<dbReference type="EMBL" id="HBFP01010606">
    <property type="protein sequence ID" value="CAD8823224.1"/>
    <property type="molecule type" value="Transcribed_RNA"/>
</dbReference>
<dbReference type="GO" id="GO:0005654">
    <property type="term" value="C:nucleoplasm"/>
    <property type="evidence" value="ECO:0007669"/>
    <property type="project" value="UniProtKB-ARBA"/>
</dbReference>
<evidence type="ECO:0000313" key="5">
    <source>
        <dbReference type="EMBL" id="CAD8823224.1"/>
    </source>
</evidence>
<evidence type="ECO:0000256" key="1">
    <source>
        <dbReference type="SAM" id="MobiDB-lite"/>
    </source>
</evidence>
<dbReference type="InterPro" id="IPR001005">
    <property type="entry name" value="SANT/Myb"/>
</dbReference>
<evidence type="ECO:0000259" key="4">
    <source>
        <dbReference type="PROSITE" id="PS51294"/>
    </source>
</evidence>
<dbReference type="PROSITE" id="PS51294">
    <property type="entry name" value="HTH_MYB"/>
    <property type="match status" value="1"/>
</dbReference>
<sequence>MEEMIRESIVKHCKSGSGTSHCGFDELVRSITAENLVRAQVAHRMCSVESYCYSKWNKRMSSEIGTKIEDDNTVFIPALWQVDGEKCRFLCDEMLRESIRNGVLMKKFEKKRKWNELKVKYKELHSEWWKKMEKKRSKTISKKEKDRDRFILMATRGDELLAFNNNNATSNSRPRNSRVSTRGSVTNVPSIPLPAHVSLPNSALGFGGNTLSFNLPTLESLFMYSNSSNAAALNSGHHNGLHSDSELISSSSDYDSLIPKSILDEVDSILYEIESYGGTPHGLERWKDTVAEIPTQDIEYQPVVGSYLMSDALSEHYSSRCVNPWSLEEKEMFLTQWILYGKQFIKIANCLEHKSVQDVIRFYFQNKLKMNLKSMAKDASNNSSGYQLASTTSAYKRKMLNSNSMQVSKKIKMLALKGYSADSARKYYVRPQMKLVNAVVLSAERVRGVGPESMYGTYFDMKSAMEDSKWSLEELRRFIHGLSVYGKAFGVISNRCVKSKSSVECKSFYKQYETRLGLSAFVRANTQSIAGVPSSAAELMNSNSVISGSSLATTPKKMKWSEEEEGQLAQLVDEFGQQWGMIASQMQGRTSTQVRAHWEALVAMESLVSSEKRRRNT</sequence>
<dbReference type="SUPFAM" id="SSF46689">
    <property type="entry name" value="Homeodomain-like"/>
    <property type="match status" value="2"/>
</dbReference>
<protein>
    <recommendedName>
        <fullName evidence="6">Myb-like domain-containing protein</fullName>
    </recommendedName>
</protein>
<dbReference type="Gene3D" id="1.20.58.1880">
    <property type="match status" value="1"/>
</dbReference>
<dbReference type="PANTHER" id="PTHR13992">
    <property type="entry name" value="NUCLEAR RECEPTOR CO-REPRESSOR RELATED NCOR"/>
    <property type="match status" value="1"/>
</dbReference>
<evidence type="ECO:0000259" key="3">
    <source>
        <dbReference type="PROSITE" id="PS51293"/>
    </source>
</evidence>
<dbReference type="SMART" id="SM00717">
    <property type="entry name" value="SANT"/>
    <property type="match status" value="3"/>
</dbReference>
<dbReference type="GO" id="GO:0032991">
    <property type="term" value="C:protein-containing complex"/>
    <property type="evidence" value="ECO:0007669"/>
    <property type="project" value="UniProtKB-ARBA"/>
</dbReference>
<dbReference type="InterPro" id="IPR017930">
    <property type="entry name" value="Myb_dom"/>
</dbReference>
<feature type="domain" description="Myb-like" evidence="2">
    <location>
        <begin position="552"/>
        <end position="602"/>
    </location>
</feature>
<proteinExistence type="predicted"/>
<dbReference type="PROSITE" id="PS51293">
    <property type="entry name" value="SANT"/>
    <property type="match status" value="2"/>
</dbReference>
<feature type="region of interest" description="Disordered" evidence="1">
    <location>
        <begin position="164"/>
        <end position="184"/>
    </location>
</feature>
<reference evidence="5" key="1">
    <citation type="submission" date="2021-01" db="EMBL/GenBank/DDBJ databases">
        <authorList>
            <person name="Corre E."/>
            <person name="Pelletier E."/>
            <person name="Niang G."/>
            <person name="Scheremetjew M."/>
            <person name="Finn R."/>
            <person name="Kale V."/>
            <person name="Holt S."/>
            <person name="Cochrane G."/>
            <person name="Meng A."/>
            <person name="Brown T."/>
            <person name="Cohen L."/>
        </authorList>
    </citation>
    <scope>NUCLEOTIDE SEQUENCE</scope>
    <source>
        <strain evidence="5">CCMP3278</strain>
    </source>
</reference>
<feature type="domain" description="HTH myb-type" evidence="4">
    <location>
        <begin position="556"/>
        <end position="606"/>
    </location>
</feature>
<dbReference type="PANTHER" id="PTHR13992:SF39">
    <property type="entry name" value="SMRTER, ISOFORM G"/>
    <property type="match status" value="1"/>
</dbReference>